<evidence type="ECO:0000256" key="1">
    <source>
        <dbReference type="SAM" id="Coils"/>
    </source>
</evidence>
<reference evidence="3" key="1">
    <citation type="submission" date="2015-07" db="EMBL/GenBank/DDBJ databases">
        <title>Adaptation to a free-living lifestyle via gene acquisitions in the diplomonad Trepomonas sp. PC1.</title>
        <authorList>
            <person name="Xu F."/>
            <person name="Jerlstrom-Hultqvist J."/>
            <person name="Kolisko M."/>
            <person name="Simpson A.G.B."/>
            <person name="Roger A.J."/>
            <person name="Svard S.G."/>
            <person name="Andersson J.O."/>
        </authorList>
    </citation>
    <scope>NUCLEOTIDE SEQUENCE</scope>
    <source>
        <strain evidence="3">PC1</strain>
    </source>
</reference>
<evidence type="ECO:0000313" key="3">
    <source>
        <dbReference type="EMBL" id="JAP91829.1"/>
    </source>
</evidence>
<name>A0A146K8M9_9EUKA</name>
<organism evidence="3">
    <name type="scientific">Trepomonas sp. PC1</name>
    <dbReference type="NCBI Taxonomy" id="1076344"/>
    <lineage>
        <taxon>Eukaryota</taxon>
        <taxon>Metamonada</taxon>
        <taxon>Diplomonadida</taxon>
        <taxon>Hexamitidae</taxon>
        <taxon>Hexamitinae</taxon>
        <taxon>Trepomonas</taxon>
    </lineage>
</organism>
<protein>
    <submittedName>
        <fullName evidence="3">Uncharacterized protein</fullName>
    </submittedName>
</protein>
<keyword evidence="1" id="KW-0175">Coiled coil</keyword>
<accession>A0A146K8M9</accession>
<gene>
    <name evidence="3" type="ORF">TPC1_16429</name>
</gene>
<dbReference type="EMBL" id="GDID01004777">
    <property type="protein sequence ID" value="JAP91829.1"/>
    <property type="molecule type" value="Transcribed_RNA"/>
</dbReference>
<evidence type="ECO:0000256" key="2">
    <source>
        <dbReference type="SAM" id="MobiDB-lite"/>
    </source>
</evidence>
<feature type="non-terminal residue" evidence="3">
    <location>
        <position position="1"/>
    </location>
</feature>
<feature type="coiled-coil region" evidence="1">
    <location>
        <begin position="251"/>
        <end position="292"/>
    </location>
</feature>
<sequence length="651" mass="76798">KNNDSIQNATTTKLSSHIMRSQQEFVRTIKDLIADTLVKYFEEFETYFIQIFAQIPQIIGSHPFYVMFEQLLNCNPSSDHECPKNVFPVFREQFKILENQITVKFADKQSHIKDELINLILPHLTKVHRENMSILKYIQLAEQQFDSTKVQTLALNQKLAEQFIKMKKAVMCSSMQKESKKKYGILYQPDFTENLQYQLSKEELFKTNLVDFDQYVAEQTIEQLKEDIFAQDAEILRLNMLIKNTQIVDDFEKLLMKNHDLEKQLMNSKENAVKQQDQLINYQQLLDMLKNEIKVRDSEKKMKLECLQDESAQTQPENVDKNLQTDFVKPEVVYVEKEVSPQKQPDSDSDSFDQFNLSSFRKPLKLPALKNDPDIEINDLEDGDAEIVEIKFDQRVKSKQNQVQNQKKAEKPASKAISMSKFLKKPISKQNQKQNEQKTPKPEIIRQKEPLQTLQTQIEQLKEEHQIQNIIDQQEIQVEQERFFNNMNVRDVGIQNDDVEAIDYTKLYDYINQLEADLQRQRDKYRNLKVKQLQNSQHTQQNDAEIQTFRSTQNSQIQTDKQITYSTLPIPNIKQEAKIIRHAYMNKFQKVPEIEQQKIIEMKKKAKIAKEQREKQLIDLQKQVEVEYKKLNEFGVQSKTIETKASQNLKK</sequence>
<proteinExistence type="predicted"/>
<feature type="compositionally biased region" description="Basic and acidic residues" evidence="2">
    <location>
        <begin position="435"/>
        <end position="445"/>
    </location>
</feature>
<dbReference type="AlphaFoldDB" id="A0A146K8M9"/>
<feature type="region of interest" description="Disordered" evidence="2">
    <location>
        <begin position="424"/>
        <end position="445"/>
    </location>
</feature>